<sequence>QPFERQCYLLEGRCLQIKSSPQDHSYFKHLLSPSPAAKRSVPALNDDKVTCLARELSTSRPINPVEHKLRQFAEVQAADTLTPVAIQYEDQHLTYAQPSPKASRLAHMLSQQGICPDSVVAICFERGIPQTLAILPILKGGGTIPPLDPDDSTLQDEMLFVDMNAEDPPLYLLATL</sequence>
<organism evidence="1 2">
    <name type="scientific">Thelephora ganbajun</name>
    <name type="common">Ganba fungus</name>
    <dbReference type="NCBI Taxonomy" id="370292"/>
    <lineage>
        <taxon>Eukaryota</taxon>
        <taxon>Fungi</taxon>
        <taxon>Dikarya</taxon>
        <taxon>Basidiomycota</taxon>
        <taxon>Agaricomycotina</taxon>
        <taxon>Agaricomycetes</taxon>
        <taxon>Thelephorales</taxon>
        <taxon>Thelephoraceae</taxon>
        <taxon>Thelephora</taxon>
    </lineage>
</organism>
<reference evidence="1" key="2">
    <citation type="journal article" date="2020" name="Nat. Commun.">
        <title>Large-scale genome sequencing of mycorrhizal fungi provides insights into the early evolution of symbiotic traits.</title>
        <authorList>
            <person name="Miyauchi S."/>
            <person name="Kiss E."/>
            <person name="Kuo A."/>
            <person name="Drula E."/>
            <person name="Kohler A."/>
            <person name="Sanchez-Garcia M."/>
            <person name="Morin E."/>
            <person name="Andreopoulos B."/>
            <person name="Barry K.W."/>
            <person name="Bonito G."/>
            <person name="Buee M."/>
            <person name="Carver A."/>
            <person name="Chen C."/>
            <person name="Cichocki N."/>
            <person name="Clum A."/>
            <person name="Culley D."/>
            <person name="Crous P.W."/>
            <person name="Fauchery L."/>
            <person name="Girlanda M."/>
            <person name="Hayes R.D."/>
            <person name="Keri Z."/>
            <person name="LaButti K."/>
            <person name="Lipzen A."/>
            <person name="Lombard V."/>
            <person name="Magnuson J."/>
            <person name="Maillard F."/>
            <person name="Murat C."/>
            <person name="Nolan M."/>
            <person name="Ohm R.A."/>
            <person name="Pangilinan J."/>
            <person name="Pereira M.F."/>
            <person name="Perotto S."/>
            <person name="Peter M."/>
            <person name="Pfister S."/>
            <person name="Riley R."/>
            <person name="Sitrit Y."/>
            <person name="Stielow J.B."/>
            <person name="Szollosi G."/>
            <person name="Zifcakova L."/>
            <person name="Stursova M."/>
            <person name="Spatafora J.W."/>
            <person name="Tedersoo L."/>
            <person name="Vaario L.M."/>
            <person name="Yamada A."/>
            <person name="Yan M."/>
            <person name="Wang P."/>
            <person name="Xu J."/>
            <person name="Bruns T."/>
            <person name="Baldrian P."/>
            <person name="Vilgalys R."/>
            <person name="Dunand C."/>
            <person name="Henrissat B."/>
            <person name="Grigoriev I.V."/>
            <person name="Hibbett D."/>
            <person name="Nagy L.G."/>
            <person name="Martin F.M."/>
        </authorList>
    </citation>
    <scope>NUCLEOTIDE SEQUENCE</scope>
    <source>
        <strain evidence="1">P2</strain>
    </source>
</reference>
<gene>
    <name evidence="1" type="ORF">BDM02DRAFT_3133450</name>
</gene>
<evidence type="ECO:0000313" key="1">
    <source>
        <dbReference type="EMBL" id="KAF9641943.1"/>
    </source>
</evidence>
<accession>A0ACB6YXM5</accession>
<comment type="caution">
    <text evidence="1">The sequence shown here is derived from an EMBL/GenBank/DDBJ whole genome shotgun (WGS) entry which is preliminary data.</text>
</comment>
<dbReference type="EMBL" id="MU118871">
    <property type="protein sequence ID" value="KAF9641943.1"/>
    <property type="molecule type" value="Genomic_DNA"/>
</dbReference>
<proteinExistence type="predicted"/>
<reference evidence="1" key="1">
    <citation type="submission" date="2019-10" db="EMBL/GenBank/DDBJ databases">
        <authorList>
            <consortium name="DOE Joint Genome Institute"/>
            <person name="Kuo A."/>
            <person name="Miyauchi S."/>
            <person name="Kiss E."/>
            <person name="Drula E."/>
            <person name="Kohler A."/>
            <person name="Sanchez-Garcia M."/>
            <person name="Andreopoulos B."/>
            <person name="Barry K.W."/>
            <person name="Bonito G."/>
            <person name="Buee M."/>
            <person name="Carver A."/>
            <person name="Chen C."/>
            <person name="Cichocki N."/>
            <person name="Clum A."/>
            <person name="Culley D."/>
            <person name="Crous P.W."/>
            <person name="Fauchery L."/>
            <person name="Girlanda M."/>
            <person name="Hayes R."/>
            <person name="Keri Z."/>
            <person name="Labutti K."/>
            <person name="Lipzen A."/>
            <person name="Lombard V."/>
            <person name="Magnuson J."/>
            <person name="Maillard F."/>
            <person name="Morin E."/>
            <person name="Murat C."/>
            <person name="Nolan M."/>
            <person name="Ohm R."/>
            <person name="Pangilinan J."/>
            <person name="Pereira M."/>
            <person name="Perotto S."/>
            <person name="Peter M."/>
            <person name="Riley R."/>
            <person name="Sitrit Y."/>
            <person name="Stielow B."/>
            <person name="Szollosi G."/>
            <person name="Zifcakova L."/>
            <person name="Stursova M."/>
            <person name="Spatafora J.W."/>
            <person name="Tedersoo L."/>
            <person name="Vaario L.-M."/>
            <person name="Yamada A."/>
            <person name="Yan M."/>
            <person name="Wang P."/>
            <person name="Xu J."/>
            <person name="Bruns T."/>
            <person name="Baldrian P."/>
            <person name="Vilgalys R."/>
            <person name="Henrissat B."/>
            <person name="Grigoriev I.V."/>
            <person name="Hibbett D."/>
            <person name="Nagy L.G."/>
            <person name="Martin F.M."/>
        </authorList>
    </citation>
    <scope>NUCLEOTIDE SEQUENCE</scope>
    <source>
        <strain evidence="1">P2</strain>
    </source>
</reference>
<protein>
    <submittedName>
        <fullName evidence="1">Uncharacterized protein</fullName>
    </submittedName>
</protein>
<keyword evidence="2" id="KW-1185">Reference proteome</keyword>
<feature type="non-terminal residue" evidence="1">
    <location>
        <position position="1"/>
    </location>
</feature>
<evidence type="ECO:0000313" key="2">
    <source>
        <dbReference type="Proteomes" id="UP000886501"/>
    </source>
</evidence>
<dbReference type="Proteomes" id="UP000886501">
    <property type="component" value="Unassembled WGS sequence"/>
</dbReference>
<name>A0ACB6YXM5_THEGA</name>